<dbReference type="EMBL" id="MHCQ01000002">
    <property type="protein sequence ID" value="OGY25112.1"/>
    <property type="molecule type" value="Genomic_DNA"/>
</dbReference>
<gene>
    <name evidence="3" type="ORF">A2Y57_00605</name>
</gene>
<reference evidence="3 4" key="1">
    <citation type="journal article" date="2016" name="Nat. Commun.">
        <title>Thousands of microbial genomes shed light on interconnected biogeochemical processes in an aquifer system.</title>
        <authorList>
            <person name="Anantharaman K."/>
            <person name="Brown C.T."/>
            <person name="Hug L.A."/>
            <person name="Sharon I."/>
            <person name="Castelle C.J."/>
            <person name="Probst A.J."/>
            <person name="Thomas B.C."/>
            <person name="Singh A."/>
            <person name="Wilkins M.J."/>
            <person name="Karaoz U."/>
            <person name="Brodie E.L."/>
            <person name="Williams K.H."/>
            <person name="Hubbard S.S."/>
            <person name="Banfield J.F."/>
        </authorList>
    </citation>
    <scope>NUCLEOTIDE SEQUENCE [LARGE SCALE GENOMIC DNA]</scope>
</reference>
<name>A0A1G1WBP9_9BACT</name>
<sequence>MFYGEFRKVKEPEKIVWTFTYEPCPDQVVEETLTLEEFPDGKTKIATVSKYPSLEALEGMMMGGEMEKGARETWDRLEELLVKEKVTV</sequence>
<feature type="domain" description="Activator of Hsp90 ATPase homologue 1/2-like C-terminal" evidence="2">
    <location>
        <begin position="3"/>
        <end position="81"/>
    </location>
</feature>
<dbReference type="Gene3D" id="3.30.530.20">
    <property type="match status" value="1"/>
</dbReference>
<evidence type="ECO:0000313" key="3">
    <source>
        <dbReference type="EMBL" id="OGY25112.1"/>
    </source>
</evidence>
<accession>A0A1G1WBP9</accession>
<comment type="similarity">
    <text evidence="1">Belongs to the AHA1 family.</text>
</comment>
<comment type="caution">
    <text evidence="3">The sequence shown here is derived from an EMBL/GenBank/DDBJ whole genome shotgun (WGS) entry which is preliminary data.</text>
</comment>
<dbReference type="SUPFAM" id="SSF55961">
    <property type="entry name" value="Bet v1-like"/>
    <property type="match status" value="1"/>
</dbReference>
<dbReference type="Proteomes" id="UP000177103">
    <property type="component" value="Unassembled WGS sequence"/>
</dbReference>
<dbReference type="AlphaFoldDB" id="A0A1G1WBP9"/>
<dbReference type="InterPro" id="IPR023393">
    <property type="entry name" value="START-like_dom_sf"/>
</dbReference>
<dbReference type="Pfam" id="PF08327">
    <property type="entry name" value="AHSA1"/>
    <property type="match status" value="1"/>
</dbReference>
<evidence type="ECO:0000259" key="2">
    <source>
        <dbReference type="Pfam" id="PF08327"/>
    </source>
</evidence>
<protein>
    <recommendedName>
        <fullName evidence="2">Activator of Hsp90 ATPase homologue 1/2-like C-terminal domain-containing protein</fullName>
    </recommendedName>
</protein>
<evidence type="ECO:0000313" key="4">
    <source>
        <dbReference type="Proteomes" id="UP000177103"/>
    </source>
</evidence>
<evidence type="ECO:0000256" key="1">
    <source>
        <dbReference type="ARBA" id="ARBA00006817"/>
    </source>
</evidence>
<dbReference type="InterPro" id="IPR013538">
    <property type="entry name" value="ASHA1/2-like_C"/>
</dbReference>
<organism evidence="3 4">
    <name type="scientific">Candidatus Woykebacteria bacterium RBG_13_40_7b</name>
    <dbReference type="NCBI Taxonomy" id="1802594"/>
    <lineage>
        <taxon>Bacteria</taxon>
        <taxon>Candidatus Woykeibacteriota</taxon>
    </lineage>
</organism>
<proteinExistence type="inferred from homology"/>